<feature type="region of interest" description="Disordered" evidence="6">
    <location>
        <begin position="1011"/>
        <end position="1045"/>
    </location>
</feature>
<feature type="region of interest" description="Disordered" evidence="6">
    <location>
        <begin position="1486"/>
        <end position="1511"/>
    </location>
</feature>
<proteinExistence type="predicted"/>
<feature type="compositionally biased region" description="Gly residues" evidence="6">
    <location>
        <begin position="375"/>
        <end position="385"/>
    </location>
</feature>
<feature type="region of interest" description="Disordered" evidence="6">
    <location>
        <begin position="1278"/>
        <end position="1304"/>
    </location>
</feature>
<feature type="compositionally biased region" description="Basic residues" evidence="6">
    <location>
        <begin position="1192"/>
        <end position="1212"/>
    </location>
</feature>
<sequence>MEVPEPTCPAPPARDQPAPTPGPLGAPGGQASPRLALGPVILPPDQGLAPTVFLKALPIPLYHTVPPGGLQPRAPLVTGSLDGGSMPFILSPLLQPEGPGPTQVGKPAAPTLTVNIVGTLPVLSPGLGPTLGSPGKVRNAGKHLCPHCGRDCLKPSVLEKHIRSHTGERPFPCATCGIAFKTQSNLYKHRRTQTHLNNSRLSSESEAGGDSLLEEGDKAREPSRADGSGESRSHRLGAGACAGPLSPGAHEPLVAKNAGTKTDAVPCQGSAPADREGAGDPARTASPGPPPAGSQPWRKLLEQRSPPAGKPSSLQRQQATSEKPWDAKASEGRLRKCESTDSGYLSRSDSAEQPLAPPSPLRSLSEHSAESEGEAGPGPGPGGARAAGLELEKRRLEERIARLISHNQAVMDDAQLDTVRPRKTGLSKQGSIDLPMPYTYKDSFHFDIRAPEPGRRRAALGPARSTLTPPDASRPLFFHSVPTQQSTVECVPVTRSNSLPVVEGSRMWREPPGPQDACPRTTQKPLSPRLTPARPGCRSGLTWAAVPSGHPRALVRQAAVEDLPWTPPGDAPGHAEDSEGNRTATGEGAASKGRADSKKCGQRRLKLFSQEKWQVYGNETFKRLYQKMKAGPHRSKKAREARAGSRTEPDPPPREEAAGANVPGDISGGARPEPWGSPPASDASLVTEPPKHWETATRAGDSDQPRVDRAVPTSPTFGDIDTPCLGCKSPLFPPNGRQELGQQLPPATVPLKGGDLEAPRLVLPDSKLEGDTQGAGGMTATCPWAQTILIRPSGGPGEDQLHLERKKLKVEALGNQERLEPVGAETLGGPTQAASQEQDSDPREAPGREHGSAWQAGEPLESSRASSAAASVALKEAGLRDQVLPWHPAALAPRHHAPPAVQPQASSILAAAADNAFFPKYLLRLPRAEAPSPPPISQGSGQGQGSLCSTGWPKEEVSFVGSGLGSSLPYNPALGAPRKTTSSPSTPMCEAHTAQDREGETHAIHHLSVGSTFPRARPSGAALSPWAPSWEPGVPPGNDLEDPPSGPLAGLNPCSSLQPSSFLTDLPQPQVVPPSWPELALSSHSGTPRTCRDQSPFPSLKAEPRLTWCCLRRSLPLPTEQKGKAVSVYSALHFPGGGLWDEGPATLPVSHGGGTWTRPGEGRLAQISKLSHPTVPGVTSQDPASEPERKKGPPPRRAKMPRGSSKQRKLRINPKRYKGNFLQSRVHLRAGRLRKPTWVPRRSCHPPPLEGQASSEMAGLNLQEEPSCATSELSLCGGNEEEKEDDGRRILGSFSPSASSRTPRDINKLTVKGISPSVGEHSDCSPHDTATVSGLLLPATAGLAVASDNTPSRGKGLDVGLLETPPLPPQDQVSTDPKPCTFSNAREPSSFGSQGSFPHHDIAASVVAISTSLGASAGHAALGIHSSEPRDHSWAVGDTQVQSSPDNKAMAEGTSQTLPPGNPSSGQRISGLVPLGPTGKTRLEIPASGPSSMSSQQEEGRHKTFFPSRGQSGCGEMAIPCPTLGNDGGKCQVSGLITLKSSVDPSHPGQPPEIPETPSKSIRKRSLEGMRKQTRVEFSDTSSDDEDRLVIEI</sequence>
<feature type="region of interest" description="Disordered" evidence="6">
    <location>
        <begin position="193"/>
        <end position="391"/>
    </location>
</feature>
<accession>A0A8C9AV11</accession>
<dbReference type="InterPro" id="IPR036236">
    <property type="entry name" value="Znf_C2H2_sf"/>
</dbReference>
<dbReference type="Proteomes" id="UP000694414">
    <property type="component" value="Unplaced"/>
</dbReference>
<feature type="compositionally biased region" description="Basic and acidic residues" evidence="6">
    <location>
        <begin position="638"/>
        <end position="657"/>
    </location>
</feature>
<dbReference type="FunFam" id="3.30.160.60:FF:000710">
    <property type="entry name" value="Zinc finger protein 768"/>
    <property type="match status" value="1"/>
</dbReference>
<evidence type="ECO:0000313" key="8">
    <source>
        <dbReference type="Ensembl" id="ENSPSMP00000034665.1"/>
    </source>
</evidence>
<evidence type="ECO:0000256" key="1">
    <source>
        <dbReference type="ARBA" id="ARBA00022723"/>
    </source>
</evidence>
<feature type="region of interest" description="Disordered" evidence="6">
    <location>
        <begin position="626"/>
        <end position="757"/>
    </location>
</feature>
<dbReference type="Pfam" id="PF00096">
    <property type="entry name" value="zf-C2H2"/>
    <property type="match status" value="1"/>
</dbReference>
<evidence type="ECO:0000256" key="6">
    <source>
        <dbReference type="SAM" id="MobiDB-lite"/>
    </source>
</evidence>
<dbReference type="Gene3D" id="3.30.160.60">
    <property type="entry name" value="Classic Zinc Finger"/>
    <property type="match status" value="2"/>
</dbReference>
<feature type="compositionally biased region" description="Basic and acidic residues" evidence="6">
    <location>
        <begin position="689"/>
        <end position="709"/>
    </location>
</feature>
<keyword evidence="3 5" id="KW-0863">Zinc-finger</keyword>
<dbReference type="PROSITE" id="PS00028">
    <property type="entry name" value="ZINC_FINGER_C2H2_1"/>
    <property type="match status" value="2"/>
</dbReference>
<feature type="domain" description="C2H2-type" evidence="7">
    <location>
        <begin position="171"/>
        <end position="200"/>
    </location>
</feature>
<feature type="compositionally biased region" description="Basic residues" evidence="6">
    <location>
        <begin position="626"/>
        <end position="637"/>
    </location>
</feature>
<reference evidence="8" key="2">
    <citation type="submission" date="2025-09" db="UniProtKB">
        <authorList>
            <consortium name="Ensembl"/>
        </authorList>
    </citation>
    <scope>IDENTIFICATION</scope>
</reference>
<organism evidence="8 9">
    <name type="scientific">Prolemur simus</name>
    <name type="common">Greater bamboo lemur</name>
    <name type="synonym">Hapalemur simus</name>
    <dbReference type="NCBI Taxonomy" id="1328070"/>
    <lineage>
        <taxon>Eukaryota</taxon>
        <taxon>Metazoa</taxon>
        <taxon>Chordata</taxon>
        <taxon>Craniata</taxon>
        <taxon>Vertebrata</taxon>
        <taxon>Euteleostomi</taxon>
        <taxon>Mammalia</taxon>
        <taxon>Eutheria</taxon>
        <taxon>Euarchontoglires</taxon>
        <taxon>Primates</taxon>
        <taxon>Strepsirrhini</taxon>
        <taxon>Lemuriformes</taxon>
        <taxon>Lemuridae</taxon>
        <taxon>Prolemur</taxon>
    </lineage>
</organism>
<feature type="compositionally biased region" description="Polar residues" evidence="6">
    <location>
        <begin position="194"/>
        <end position="205"/>
    </location>
</feature>
<evidence type="ECO:0000256" key="2">
    <source>
        <dbReference type="ARBA" id="ARBA00022737"/>
    </source>
</evidence>
<feature type="region of interest" description="Disordered" evidence="6">
    <location>
        <begin position="1540"/>
        <end position="1593"/>
    </location>
</feature>
<gene>
    <name evidence="8" type="primary">ZNF831</name>
</gene>
<feature type="region of interest" description="Disordered" evidence="6">
    <location>
        <begin position="556"/>
        <end position="609"/>
    </location>
</feature>
<dbReference type="PANTHER" id="PTHR47166">
    <property type="entry name" value="ZINC FINGER PROTEIN 831"/>
    <property type="match status" value="1"/>
</dbReference>
<feature type="region of interest" description="Disordered" evidence="6">
    <location>
        <begin position="971"/>
        <end position="990"/>
    </location>
</feature>
<feature type="compositionally biased region" description="Basic and acidic residues" evidence="6">
    <location>
        <begin position="215"/>
        <end position="233"/>
    </location>
</feature>
<name>A0A8C9AV11_PROSS</name>
<protein>
    <submittedName>
        <fullName evidence="8">Zinc finger protein 831</fullName>
    </submittedName>
</protein>
<feature type="compositionally biased region" description="Pro residues" evidence="6">
    <location>
        <begin position="1"/>
        <end position="24"/>
    </location>
</feature>
<feature type="region of interest" description="Disordered" evidence="6">
    <location>
        <begin position="929"/>
        <end position="952"/>
    </location>
</feature>
<feature type="compositionally biased region" description="Basic and acidic residues" evidence="6">
    <location>
        <begin position="1565"/>
        <end position="1578"/>
    </location>
</feature>
<dbReference type="PANTHER" id="PTHR47166:SF1">
    <property type="entry name" value="ZINC FINGER PROTEIN 831"/>
    <property type="match status" value="1"/>
</dbReference>
<evidence type="ECO:0000256" key="4">
    <source>
        <dbReference type="ARBA" id="ARBA00022833"/>
    </source>
</evidence>
<evidence type="ECO:0000256" key="5">
    <source>
        <dbReference type="PROSITE-ProRule" id="PRU00042"/>
    </source>
</evidence>
<feature type="region of interest" description="Disordered" evidence="6">
    <location>
        <begin position="1"/>
        <end position="32"/>
    </location>
</feature>
<keyword evidence="9" id="KW-1185">Reference proteome</keyword>
<feature type="region of interest" description="Disordered" evidence="6">
    <location>
        <begin position="1428"/>
        <end position="1467"/>
    </location>
</feature>
<feature type="compositionally biased region" description="Low complexity" evidence="6">
    <location>
        <begin position="862"/>
        <end position="872"/>
    </location>
</feature>
<keyword evidence="2" id="KW-0677">Repeat</keyword>
<reference evidence="8" key="1">
    <citation type="submission" date="2025-08" db="UniProtKB">
        <authorList>
            <consortium name="Ensembl"/>
        </authorList>
    </citation>
    <scope>IDENTIFICATION</scope>
</reference>
<feature type="compositionally biased region" description="Polar residues" evidence="6">
    <location>
        <begin position="1453"/>
        <end position="1467"/>
    </location>
</feature>
<feature type="compositionally biased region" description="Polar residues" evidence="6">
    <location>
        <begin position="312"/>
        <end position="321"/>
    </location>
</feature>
<dbReference type="PROSITE" id="PS50157">
    <property type="entry name" value="ZINC_FINGER_C2H2_2"/>
    <property type="match status" value="2"/>
</dbReference>
<feature type="region of interest" description="Disordered" evidence="6">
    <location>
        <begin position="1169"/>
        <end position="1212"/>
    </location>
</feature>
<dbReference type="Ensembl" id="ENSPSMT00000039964.1">
    <property type="protein sequence ID" value="ENSPSMP00000034665.1"/>
    <property type="gene ID" value="ENSPSMG00000023870.1"/>
</dbReference>
<feature type="domain" description="C2H2-type" evidence="7">
    <location>
        <begin position="143"/>
        <end position="170"/>
    </location>
</feature>
<feature type="compositionally biased region" description="Basic and acidic residues" evidence="6">
    <location>
        <begin position="840"/>
        <end position="851"/>
    </location>
</feature>
<dbReference type="InterPro" id="IPR013087">
    <property type="entry name" value="Znf_C2H2_type"/>
</dbReference>
<feature type="region of interest" description="Disordered" evidence="6">
    <location>
        <begin position="812"/>
        <end position="872"/>
    </location>
</feature>
<dbReference type="SUPFAM" id="SSF57667">
    <property type="entry name" value="beta-beta-alpha zinc fingers"/>
    <property type="match status" value="1"/>
</dbReference>
<feature type="compositionally biased region" description="Basic and acidic residues" evidence="6">
    <location>
        <begin position="323"/>
        <end position="339"/>
    </location>
</feature>
<keyword evidence="4" id="KW-0862">Zinc</keyword>
<feature type="region of interest" description="Disordered" evidence="6">
    <location>
        <begin position="504"/>
        <end position="533"/>
    </location>
</feature>
<evidence type="ECO:0000313" key="9">
    <source>
        <dbReference type="Proteomes" id="UP000694414"/>
    </source>
</evidence>
<keyword evidence="1" id="KW-0479">Metal-binding</keyword>
<evidence type="ECO:0000259" key="7">
    <source>
        <dbReference type="PROSITE" id="PS50157"/>
    </source>
</evidence>
<dbReference type="GeneTree" id="ENSGT00940000161664"/>
<dbReference type="GO" id="GO:0008270">
    <property type="term" value="F:zinc ion binding"/>
    <property type="evidence" value="ECO:0007669"/>
    <property type="project" value="UniProtKB-KW"/>
</dbReference>
<evidence type="ECO:0000256" key="3">
    <source>
        <dbReference type="ARBA" id="ARBA00022771"/>
    </source>
</evidence>
<dbReference type="SMART" id="SM00355">
    <property type="entry name" value="ZnF_C2H2"/>
    <property type="match status" value="2"/>
</dbReference>